<dbReference type="InterPro" id="IPR001841">
    <property type="entry name" value="Znf_RING"/>
</dbReference>
<dbReference type="InterPro" id="IPR049730">
    <property type="entry name" value="SNF2/RAD54-like_C"/>
</dbReference>
<proteinExistence type="inferred from homology"/>
<dbReference type="PANTHER" id="PTHR45626:SF12">
    <property type="entry name" value="DNA REPAIR PROTEIN RAD16"/>
    <property type="match status" value="1"/>
</dbReference>
<dbReference type="SUPFAM" id="SSF52540">
    <property type="entry name" value="P-loop containing nucleoside triphosphate hydrolases"/>
    <property type="match status" value="2"/>
</dbReference>
<dbReference type="InterPro" id="IPR001650">
    <property type="entry name" value="Helicase_C-like"/>
</dbReference>
<dbReference type="Gene3D" id="3.30.40.10">
    <property type="entry name" value="Zinc/RING finger domain, C3HC4 (zinc finger)"/>
    <property type="match status" value="1"/>
</dbReference>
<dbReference type="InterPro" id="IPR018957">
    <property type="entry name" value="Znf_C3HC4_RING-type"/>
</dbReference>
<dbReference type="Pfam" id="PF00097">
    <property type="entry name" value="zf-C3HC4"/>
    <property type="match status" value="1"/>
</dbReference>
<keyword evidence="8" id="KW-0067">ATP-binding</keyword>
<feature type="region of interest" description="Disordered" evidence="10">
    <location>
        <begin position="1224"/>
        <end position="1278"/>
    </location>
</feature>
<dbReference type="InterPro" id="IPR000330">
    <property type="entry name" value="SNF2_N"/>
</dbReference>
<evidence type="ECO:0000256" key="2">
    <source>
        <dbReference type="ARBA" id="ARBA00022723"/>
    </source>
</evidence>
<feature type="compositionally biased region" description="Acidic residues" evidence="10">
    <location>
        <begin position="189"/>
        <end position="206"/>
    </location>
</feature>
<dbReference type="PROSITE" id="PS50089">
    <property type="entry name" value="ZF_RING_2"/>
    <property type="match status" value="1"/>
</dbReference>
<accession>A0A8H3BBL5</accession>
<feature type="domain" description="RING-type" evidence="11">
    <location>
        <begin position="740"/>
        <end position="782"/>
    </location>
</feature>
<dbReference type="InterPro" id="IPR013083">
    <property type="entry name" value="Znf_RING/FYVE/PHD"/>
</dbReference>
<comment type="similarity">
    <text evidence="1">Belongs to the SNF2/RAD54 helicase family.</text>
</comment>
<feature type="compositionally biased region" description="Acidic residues" evidence="10">
    <location>
        <begin position="62"/>
        <end position="73"/>
    </location>
</feature>
<feature type="region of interest" description="Disordered" evidence="10">
    <location>
        <begin position="1374"/>
        <end position="1404"/>
    </location>
</feature>
<evidence type="ECO:0000256" key="6">
    <source>
        <dbReference type="ARBA" id="ARBA00022806"/>
    </source>
</evidence>
<dbReference type="Pfam" id="PF00176">
    <property type="entry name" value="SNF2-rel_dom"/>
    <property type="match status" value="1"/>
</dbReference>
<feature type="compositionally biased region" description="Low complexity" evidence="10">
    <location>
        <begin position="8"/>
        <end position="43"/>
    </location>
</feature>
<dbReference type="Gene3D" id="3.40.50.10810">
    <property type="entry name" value="Tandem AAA-ATPase domain"/>
    <property type="match status" value="1"/>
</dbReference>
<evidence type="ECO:0000256" key="9">
    <source>
        <dbReference type="PROSITE-ProRule" id="PRU00175"/>
    </source>
</evidence>
<keyword evidence="3" id="KW-0547">Nucleotide-binding</keyword>
<dbReference type="SUPFAM" id="SSF57850">
    <property type="entry name" value="RING/U-box"/>
    <property type="match status" value="1"/>
</dbReference>
<dbReference type="GO" id="GO:0008094">
    <property type="term" value="F:ATP-dependent activity, acting on DNA"/>
    <property type="evidence" value="ECO:0007669"/>
    <property type="project" value="TreeGrafter"/>
</dbReference>
<dbReference type="SMART" id="SM00487">
    <property type="entry name" value="DEXDc"/>
    <property type="match status" value="1"/>
</dbReference>
<feature type="compositionally biased region" description="Polar residues" evidence="10">
    <location>
        <begin position="1330"/>
        <end position="1349"/>
    </location>
</feature>
<dbReference type="PROSITE" id="PS51192">
    <property type="entry name" value="HELICASE_ATP_BIND_1"/>
    <property type="match status" value="1"/>
</dbReference>
<feature type="region of interest" description="Disordered" evidence="10">
    <location>
        <begin position="1634"/>
        <end position="1674"/>
    </location>
</feature>
<evidence type="ECO:0000256" key="8">
    <source>
        <dbReference type="ARBA" id="ARBA00022840"/>
    </source>
</evidence>
<name>A0A8H3BBL5_9AGAM</name>
<keyword evidence="4 9" id="KW-0863">Zinc-finger</keyword>
<feature type="compositionally biased region" description="Basic and acidic residues" evidence="10">
    <location>
        <begin position="1576"/>
        <end position="1604"/>
    </location>
</feature>
<evidence type="ECO:0000256" key="4">
    <source>
        <dbReference type="ARBA" id="ARBA00022771"/>
    </source>
</evidence>
<feature type="domain" description="Helicase ATP-binding" evidence="12">
    <location>
        <begin position="400"/>
        <end position="572"/>
    </location>
</feature>
<dbReference type="GO" id="GO:0003723">
    <property type="term" value="F:RNA binding"/>
    <property type="evidence" value="ECO:0007669"/>
    <property type="project" value="InterPro"/>
</dbReference>
<dbReference type="InterPro" id="IPR038718">
    <property type="entry name" value="SNF2-like_sf"/>
</dbReference>
<feature type="compositionally biased region" description="Acidic residues" evidence="10">
    <location>
        <begin position="160"/>
        <end position="170"/>
    </location>
</feature>
<dbReference type="InterPro" id="IPR018188">
    <property type="entry name" value="RNase_T2_His_AS_1"/>
</dbReference>
<feature type="compositionally biased region" description="Acidic residues" evidence="10">
    <location>
        <begin position="262"/>
        <end position="275"/>
    </location>
</feature>
<evidence type="ECO:0000256" key="3">
    <source>
        <dbReference type="ARBA" id="ARBA00022741"/>
    </source>
</evidence>
<feature type="region of interest" description="Disordered" evidence="10">
    <location>
        <begin position="1576"/>
        <end position="1621"/>
    </location>
</feature>
<reference evidence="14" key="1">
    <citation type="submission" date="2021-01" db="EMBL/GenBank/DDBJ databases">
        <authorList>
            <person name="Kaushik A."/>
        </authorList>
    </citation>
    <scope>NUCLEOTIDE SEQUENCE</scope>
    <source>
        <strain evidence="14">AG6-10EEA</strain>
    </source>
</reference>
<dbReference type="EMBL" id="CAJMXA010001113">
    <property type="protein sequence ID" value="CAE6451671.1"/>
    <property type="molecule type" value="Genomic_DNA"/>
</dbReference>
<evidence type="ECO:0000259" key="13">
    <source>
        <dbReference type="PROSITE" id="PS51194"/>
    </source>
</evidence>
<feature type="compositionally biased region" description="Polar residues" evidence="10">
    <location>
        <begin position="1728"/>
        <end position="1738"/>
    </location>
</feature>
<dbReference type="SMART" id="SM00490">
    <property type="entry name" value="HELICc"/>
    <property type="match status" value="1"/>
</dbReference>
<dbReference type="GO" id="GO:0006289">
    <property type="term" value="P:nucleotide-excision repair"/>
    <property type="evidence" value="ECO:0007669"/>
    <property type="project" value="TreeGrafter"/>
</dbReference>
<dbReference type="PROSITE" id="PS51194">
    <property type="entry name" value="HELICASE_CTER"/>
    <property type="match status" value="1"/>
</dbReference>
<dbReference type="GO" id="GO:0004386">
    <property type="term" value="F:helicase activity"/>
    <property type="evidence" value="ECO:0007669"/>
    <property type="project" value="UniProtKB-KW"/>
</dbReference>
<feature type="compositionally biased region" description="Basic residues" evidence="10">
    <location>
        <begin position="289"/>
        <end position="299"/>
    </location>
</feature>
<dbReference type="GO" id="GO:0033897">
    <property type="term" value="F:ribonuclease T2 activity"/>
    <property type="evidence" value="ECO:0007669"/>
    <property type="project" value="InterPro"/>
</dbReference>
<dbReference type="GO" id="GO:0008270">
    <property type="term" value="F:zinc ion binding"/>
    <property type="evidence" value="ECO:0007669"/>
    <property type="project" value="UniProtKB-KW"/>
</dbReference>
<dbReference type="PANTHER" id="PTHR45626">
    <property type="entry name" value="TRANSCRIPTION TERMINATION FACTOR 2-RELATED"/>
    <property type="match status" value="1"/>
</dbReference>
<dbReference type="GO" id="GO:0005634">
    <property type="term" value="C:nucleus"/>
    <property type="evidence" value="ECO:0007669"/>
    <property type="project" value="TreeGrafter"/>
</dbReference>
<dbReference type="CDD" id="cd18008">
    <property type="entry name" value="DEXDc_SHPRH-like"/>
    <property type="match status" value="1"/>
</dbReference>
<evidence type="ECO:0000313" key="14">
    <source>
        <dbReference type="EMBL" id="CAE6451671.1"/>
    </source>
</evidence>
<comment type="caution">
    <text evidence="14">The sequence shown here is derived from an EMBL/GenBank/DDBJ whole genome shotgun (WGS) entry which is preliminary data.</text>
</comment>
<evidence type="ECO:0000256" key="7">
    <source>
        <dbReference type="ARBA" id="ARBA00022833"/>
    </source>
</evidence>
<feature type="region of interest" description="Disordered" evidence="10">
    <location>
        <begin position="1330"/>
        <end position="1350"/>
    </location>
</feature>
<dbReference type="InterPro" id="IPR027417">
    <property type="entry name" value="P-loop_NTPase"/>
</dbReference>
<evidence type="ECO:0000259" key="12">
    <source>
        <dbReference type="PROSITE" id="PS51192"/>
    </source>
</evidence>
<evidence type="ECO:0000313" key="15">
    <source>
        <dbReference type="Proteomes" id="UP000663853"/>
    </source>
</evidence>
<protein>
    <submittedName>
        <fullName evidence="14">Uncharacterized protein</fullName>
    </submittedName>
</protein>
<dbReference type="InterPro" id="IPR014001">
    <property type="entry name" value="Helicase_ATP-bd"/>
</dbReference>
<dbReference type="Gene3D" id="3.90.730.10">
    <property type="entry name" value="Ribonuclease T2-like"/>
    <property type="match status" value="1"/>
</dbReference>
<dbReference type="PROSITE" id="PS00530">
    <property type="entry name" value="RNASE_T2_1"/>
    <property type="match status" value="1"/>
</dbReference>
<dbReference type="SMART" id="SM00184">
    <property type="entry name" value="RING"/>
    <property type="match status" value="1"/>
</dbReference>
<gene>
    <name evidence="14" type="ORF">RDB_LOCUS50796</name>
</gene>
<feature type="region of interest" description="Disordered" evidence="10">
    <location>
        <begin position="1114"/>
        <end position="1137"/>
    </location>
</feature>
<keyword evidence="6" id="KW-0347">Helicase</keyword>
<feature type="domain" description="Helicase C-terminal" evidence="13">
    <location>
        <begin position="793"/>
        <end position="961"/>
    </location>
</feature>
<feature type="region of interest" description="Disordered" evidence="10">
    <location>
        <begin position="1713"/>
        <end position="1738"/>
    </location>
</feature>
<feature type="region of interest" description="Disordered" evidence="10">
    <location>
        <begin position="1076"/>
        <end position="1099"/>
    </location>
</feature>
<feature type="compositionally biased region" description="Acidic residues" evidence="10">
    <location>
        <begin position="134"/>
        <end position="152"/>
    </location>
</feature>
<dbReference type="Proteomes" id="UP000663853">
    <property type="component" value="Unassembled WGS sequence"/>
</dbReference>
<dbReference type="InterPro" id="IPR050628">
    <property type="entry name" value="SNF2_RAD54_helicase_TF"/>
</dbReference>
<dbReference type="Gene3D" id="3.40.50.300">
    <property type="entry name" value="P-loop containing nucleotide triphosphate hydrolases"/>
    <property type="match status" value="1"/>
</dbReference>
<keyword evidence="7" id="KW-0862">Zinc</keyword>
<dbReference type="SUPFAM" id="SSF55895">
    <property type="entry name" value="Ribonuclease Rh-like"/>
    <property type="match status" value="1"/>
</dbReference>
<feature type="compositionally biased region" description="Polar residues" evidence="10">
    <location>
        <begin position="1381"/>
        <end position="1395"/>
    </location>
</feature>
<feature type="compositionally biased region" description="Polar residues" evidence="10">
    <location>
        <begin position="116"/>
        <end position="129"/>
    </location>
</feature>
<keyword evidence="5" id="KW-0378">Hydrolase</keyword>
<evidence type="ECO:0000256" key="10">
    <source>
        <dbReference type="SAM" id="MobiDB-lite"/>
    </source>
</evidence>
<evidence type="ECO:0000259" key="11">
    <source>
        <dbReference type="PROSITE" id="PS50089"/>
    </source>
</evidence>
<feature type="compositionally biased region" description="Pro residues" evidence="10">
    <location>
        <begin position="1245"/>
        <end position="1257"/>
    </location>
</feature>
<dbReference type="Pfam" id="PF00271">
    <property type="entry name" value="Helicase_C"/>
    <property type="match status" value="1"/>
</dbReference>
<feature type="region of interest" description="Disordered" evidence="10">
    <location>
        <begin position="1"/>
        <end position="300"/>
    </location>
</feature>
<keyword evidence="2" id="KW-0479">Metal-binding</keyword>
<feature type="compositionally biased region" description="Polar residues" evidence="10">
    <location>
        <begin position="1259"/>
        <end position="1278"/>
    </location>
</feature>
<organism evidence="14 15">
    <name type="scientific">Rhizoctonia solani</name>
    <dbReference type="NCBI Taxonomy" id="456999"/>
    <lineage>
        <taxon>Eukaryota</taxon>
        <taxon>Fungi</taxon>
        <taxon>Dikarya</taxon>
        <taxon>Basidiomycota</taxon>
        <taxon>Agaricomycotina</taxon>
        <taxon>Agaricomycetes</taxon>
        <taxon>Cantharellales</taxon>
        <taxon>Ceratobasidiaceae</taxon>
        <taxon>Rhizoctonia</taxon>
    </lineage>
</organism>
<feature type="compositionally biased region" description="Basic and acidic residues" evidence="10">
    <location>
        <begin position="249"/>
        <end position="261"/>
    </location>
</feature>
<feature type="compositionally biased region" description="Basic and acidic residues" evidence="10">
    <location>
        <begin position="1635"/>
        <end position="1646"/>
    </location>
</feature>
<feature type="compositionally biased region" description="Low complexity" evidence="10">
    <location>
        <begin position="239"/>
        <end position="248"/>
    </location>
</feature>
<sequence length="2090" mass="229857">MPPRRRSAAASAASSKTATPAPSRSTRSASSKSTPATSLAPSSEETTKRPTNSKKRRRQDDGLDSDALDESDKENEPEVEPRGRKKRAVAKVVIELPTSQETTPGPSCATRPPAKSRTSGVLVSTSKNKPSPPEESESESEEDDDDSEEDSGSDFGGSDIAEDAPEDDPLPVEFKPKSSRKRAKSMDSDALDDDLDEQNASEDEAIMLEAAIHASLAPDGDADENGAGPSKPRPSSSVARNKAAAKRAAAAERRLGIKNDDSDLDEFELDEDEESAVLTDGSNEPSGKKSGKGGKKAKKTGTMTFEKMRAERRAAKAAAKAEMAPIAVAIRKKRKQLGRKLTPAERTTVMLALQHPELEDVWGDLERTIKPVAPQKADQPEGLKVTLLPFQQESLYWMRKQETGLWSGGMLADEMGMGKTIQTLALLVSDRSKPNMVVAPTVALMQWKNEIEAHTEGFKVYMFHGGSREKSTKELAKYDVVLTTYAVLESSFRKQVSGFKRKGEIVKEKSPLHGVHWRRIILDEAHNIKERSTNTSKAAFELTSDYKWCLSGTPLQNRVGELYSLVRFIGGDPFSYYFCKRCPCKSLHWRFSDRKGCDDCGHSPMNHTCFWNHEILTPIQKNGMMGPGAIAFKKLRILLDRMMLRRTKVERADDLGLPPRTVVVRRDYFSPEEKELYLSLFSDAKRQFSTYVDAGTVLNNYSNIFSLLTRMRQMACHPDLVLKSKRNLDLSGHITEAMVCRLCNDLAEDAIQSRCKHTFDRECIKQYLNTAIEQQPACPVCHVPISIDLEGPALEQDEEAASSARQGILGRLDIDSWRSSSKIEALVEELDTLRRQDATIKLQRAGFLICRLEGSMSPEARNNTIQHFMNNVEVTVFLVSLKAGGVALNLTEASRVYLMDSWWNPAVEYQAMDRIHRLGQKRPVQAIKLVVEDSIESRIVQLQEKKSAMVDATLSADDNAIGRLTPEDLGFLFRACDGQTAAWPPPLTGIPPPTNTVSAVDAREVQSRVGERAPDLNYSINYSLTRLVGDMDVKDGTKIQGFHFQEWFGGITPDPNILSPTEPQDQVLPTTVDADDHEDQMWNDPPDLFEHTPEQEQPEDTFVAPHPAQQVHQFSHPEPVVSQPSHDPPPPAQNTQRTGMQMYSMPVNNGAAPTNGHQQMNTAQSTYYSNGAAYSTPMPQYAMTTNHQTPNAPSNAPAYNSQYMSYSPPPHQVWQTNGGMVYAPNGQARPIPEPPVDPMLANPATSPPPPQAAPPYTHPQYTNSPVSSTPHQPQQPQASYAYTWTPEQLQLMQQQRQQRQPVEAQVISPVPAPTQAQPAYRARVQQVQSMQRPRVQQTQGASPIPTMSPTMMHMTGSPVPFTGQYSDMFNAGSPAYGHAQHSPSNPTAINPQALSQPPVVEQPRPEPVNTIHLYKQYMQPQMMDTAPAETAKKLIDLLTAEGTPQTDPQTRLWLLTRIRDGAGKEFFKTWATDTDGMFLIKEWLRAATPSKDGKADGDNDPAEWQETIMPLLQVIDRLPLGINQLRKSKIGSNILKLAKNPPNGVGTPAKSIYLHYVVPIRDLASTLETRYRSLMESHTAPEDAKPAVGKRTEADTRGVKRKSETPPIKSGAPAKRAAITPTPALSSAAIAAQRLKKEKEKEKEARGAAGAVTKETKSDSSFFTDTKPKPAPVKRVLPSFTKKSTPVLASNVAQPSSRNTFEEALAHLGVKPKASTPTVPEAMEGVTPSASRAPSISLESSKKRKRVTFKPEEQLVEVRWIEKAIYDDDPDAFGAHHSVRDLDRDEGAAMHKQLVFEELIDWTEPIALALSDPDAQLQERGHQSEEAHTQAEREKTALLAHYQPGAIPPWPTEIPMPNVDDSQTKLMLAGEDIDSLSEKPASVAELLAKINAPAPAAETPAAPPPMFESLKDLGIDPSTFTQMLQQHNIAPVVHPAEQLPPQPPTQPRHGSEWAGDRMMDGGGGGWNDHGSSGYYDEHSHRSSIGSSLIDMLGPLVSIVLGSCLAASAFPSEDLVSRVPKLTTLGAKCGKSAAISCRNTTVQDDLCCFNAPGGQFLLTQFWDFSPATGPSDSWTIHGLWPDHCDGTYDAN</sequence>
<dbReference type="CDD" id="cd18793">
    <property type="entry name" value="SF2_C_SNF"/>
    <property type="match status" value="1"/>
</dbReference>
<evidence type="ECO:0000256" key="1">
    <source>
        <dbReference type="ARBA" id="ARBA00007025"/>
    </source>
</evidence>
<dbReference type="InterPro" id="IPR036430">
    <property type="entry name" value="RNase_T2-like_sf"/>
</dbReference>
<dbReference type="GO" id="GO:0005524">
    <property type="term" value="F:ATP binding"/>
    <property type="evidence" value="ECO:0007669"/>
    <property type="project" value="UniProtKB-KW"/>
</dbReference>
<evidence type="ECO:0000256" key="5">
    <source>
        <dbReference type="ARBA" id="ARBA00022801"/>
    </source>
</evidence>
<dbReference type="GO" id="GO:0016787">
    <property type="term" value="F:hydrolase activity"/>
    <property type="evidence" value="ECO:0007669"/>
    <property type="project" value="UniProtKB-KW"/>
</dbReference>